<dbReference type="OrthoDB" id="2353630at2"/>
<accession>A0A410Q9A2</accession>
<dbReference type="KEGG" id="spoa:EQM13_02815"/>
<dbReference type="SUPFAM" id="SSF55383">
    <property type="entry name" value="Copper amine oxidase, domain N"/>
    <property type="match status" value="1"/>
</dbReference>
<evidence type="ECO:0000313" key="3">
    <source>
        <dbReference type="Proteomes" id="UP000287969"/>
    </source>
</evidence>
<dbReference type="EMBL" id="CP035282">
    <property type="protein sequence ID" value="QAT60582.1"/>
    <property type="molecule type" value="Genomic_DNA"/>
</dbReference>
<dbReference type="RefSeq" id="WP_128751897.1">
    <property type="nucleotide sequence ID" value="NZ_CP035282.1"/>
</dbReference>
<keyword evidence="3" id="KW-1185">Reference proteome</keyword>
<proteinExistence type="predicted"/>
<dbReference type="InterPro" id="IPR059177">
    <property type="entry name" value="GH29D-like_dom"/>
</dbReference>
<protein>
    <recommendedName>
        <fullName evidence="1">GH29D-like beta-sandwich domain-containing protein</fullName>
    </recommendedName>
</protein>
<gene>
    <name evidence="2" type="ORF">EQM13_02815</name>
</gene>
<evidence type="ECO:0000313" key="2">
    <source>
        <dbReference type="EMBL" id="QAT60582.1"/>
    </source>
</evidence>
<name>A0A410Q9A2_9FIRM</name>
<dbReference type="Pfam" id="PF13290">
    <property type="entry name" value="CHB_HEX_C_1"/>
    <property type="match status" value="1"/>
</dbReference>
<feature type="domain" description="GH29D-like beta-sandwich" evidence="1">
    <location>
        <begin position="591"/>
        <end position="655"/>
    </location>
</feature>
<sequence>MKTVKERVIAFIILFSMILIMVPRKTEAKGYTNNIDVGLAGMGISVEGKKISTTKEPFIYEGEIWVPLGEVGKGLEMRVTFSSNHRTVYLNSNGKLNTSENSKELSSFIKGYEIENKEKRVKNIDKELESIENDKKYISEDEFPVIKTEKNISVYFGDVSVILDGRNLKFDKEPLIYNDDVYVPIISIAGFLYITPSYNPEANTLEIDSNGVLINKKIYSSLDKLSVFRNSRDIALDMKLVEMEERKWVAEGLGIPYKNISTVETLQSYLNNYMYKLGNISPTIKVEKTMGKWLYVAVSFPQNQNSNWNKLQRRDVENWIWDLYSIINNLYRESPYVYGVIRNPYYDEYSSSVYKNYVMFETTEDNIDFDFSKSNLKKDYRVDISYLVDALIRNLEKYKKIEFSYDGNMNGNEVNLEITPNSDDMYSWKVSDKIAYLKRLNSEISKVKSGLIVNGKIIFSDEDKEPIRFSIEDGKIISEDLLRETEEYLNSNYGSFDYKDYSYNLNYSIYQEDSENLRLVAEGDFSLQDKGWKSYEEKLSGRMKIEVENAISYTMSLWARNIFTEVYDNEMNPIDQIDIYNKTVGPVYANPSEGEIEKGTKVYLYTDTSDARIFYTLDGSEPNTGSSLYTAPIEVTRDLEIRAFGWRDGYGSGPISSFEYKIEKEE</sequence>
<organism evidence="2 3">
    <name type="scientific">Acidilutibacter cellobiosedens</name>
    <dbReference type="NCBI Taxonomy" id="2507161"/>
    <lineage>
        <taxon>Bacteria</taxon>
        <taxon>Bacillati</taxon>
        <taxon>Bacillota</taxon>
        <taxon>Tissierellia</taxon>
        <taxon>Tissierellales</taxon>
        <taxon>Acidilutibacteraceae</taxon>
        <taxon>Acidilutibacter</taxon>
    </lineage>
</organism>
<evidence type="ECO:0000259" key="1">
    <source>
        <dbReference type="Pfam" id="PF13290"/>
    </source>
</evidence>
<dbReference type="InterPro" id="IPR036582">
    <property type="entry name" value="Mao_N_sf"/>
</dbReference>
<dbReference type="Proteomes" id="UP000287969">
    <property type="component" value="Chromosome"/>
</dbReference>
<reference evidence="3" key="1">
    <citation type="submission" date="2019-01" db="EMBL/GenBank/DDBJ databases">
        <title>Draft genomes of a novel of Sporanaerobacter strains.</title>
        <authorList>
            <person name="Ma S."/>
        </authorList>
    </citation>
    <scope>NUCLEOTIDE SEQUENCE [LARGE SCALE GENOMIC DNA]</scope>
    <source>
        <strain evidence="3">NJN-17</strain>
    </source>
</reference>
<dbReference type="AlphaFoldDB" id="A0A410Q9A2"/>